<dbReference type="InterPro" id="IPR014576">
    <property type="entry name" value="Pesterase_YhaO"/>
</dbReference>
<dbReference type="Pfam" id="PF00149">
    <property type="entry name" value="Metallophos"/>
    <property type="match status" value="1"/>
</dbReference>
<evidence type="ECO:0000313" key="3">
    <source>
        <dbReference type="EMBL" id="GAQ19600.1"/>
    </source>
</evidence>
<evidence type="ECO:0000259" key="2">
    <source>
        <dbReference type="Pfam" id="PF00149"/>
    </source>
</evidence>
<keyword evidence="3" id="KW-0540">Nuclease</keyword>
<dbReference type="InterPro" id="IPR041796">
    <property type="entry name" value="Mre11_N"/>
</dbReference>
<accession>A0A0U9HC06</accession>
<name>A0A0U9HC06_9BACI</name>
<dbReference type="PIRSF" id="PIRSF033091">
    <property type="entry name" value="Pesterase_YhaO"/>
    <property type="match status" value="1"/>
</dbReference>
<proteinExistence type="predicted"/>
<reference evidence="3 4" key="2">
    <citation type="journal article" date="2016" name="Genome Announc.">
        <title>Draft Genome Sequence of Oceanobacillus picturae Heshi-B3, Isolated from Fermented Rice Bran in a Traditional Japanese Seafood Dish.</title>
        <authorList>
            <person name="Akuzawa S."/>
            <person name="Nagaoka J."/>
            <person name="Kanekatsu M."/>
            <person name="Kanesaki Y."/>
            <person name="Suzuki T."/>
        </authorList>
    </citation>
    <scope>NUCLEOTIDE SEQUENCE [LARGE SCALE GENOMIC DNA]</scope>
    <source>
        <strain evidence="3 4">Heshi-B3</strain>
    </source>
</reference>
<evidence type="ECO:0000313" key="4">
    <source>
        <dbReference type="Proteomes" id="UP000052946"/>
    </source>
</evidence>
<dbReference type="OrthoDB" id="9773856at2"/>
<dbReference type="GO" id="GO:0004527">
    <property type="term" value="F:exonuclease activity"/>
    <property type="evidence" value="ECO:0007669"/>
    <property type="project" value="UniProtKB-KW"/>
</dbReference>
<dbReference type="InterPro" id="IPR004843">
    <property type="entry name" value="Calcineurin-like_PHP"/>
</dbReference>
<dbReference type="PANTHER" id="PTHR30337:SF7">
    <property type="entry name" value="PHOSPHOESTERASE"/>
    <property type="match status" value="1"/>
</dbReference>
<comment type="caution">
    <text evidence="3">The sequence shown here is derived from an EMBL/GenBank/DDBJ whole genome shotgun (WGS) entry which is preliminary data.</text>
</comment>
<protein>
    <submittedName>
        <fullName evidence="3">DNA repair exonuclease family protein</fullName>
    </submittedName>
</protein>
<dbReference type="AlphaFoldDB" id="A0A0U9HC06"/>
<keyword evidence="3" id="KW-0269">Exonuclease</keyword>
<organism evidence="3 4">
    <name type="scientific">Oceanobacillus picturae</name>
    <dbReference type="NCBI Taxonomy" id="171693"/>
    <lineage>
        <taxon>Bacteria</taxon>
        <taxon>Bacillati</taxon>
        <taxon>Bacillota</taxon>
        <taxon>Bacilli</taxon>
        <taxon>Bacillales</taxon>
        <taxon>Bacillaceae</taxon>
        <taxon>Oceanobacillus</taxon>
    </lineage>
</organism>
<sequence>MKSIRFLHAADLHLDSPFIGLAHAPKSVLDSIRESTFHALDNLVQTAIEKQVDFVLITGDLFDNEKQSLKAQIRLKKAFELLASQNIMVYLSYGNHDYIKGNIHPITYPDNVCIFPDEQVRSFVYYKKDQPLAKIYGFSYENRAVTEGKTSEYIISDTTIPFHIAMLHGSIQSNTDHDMYAPFQLSELVEKDFQYWALGHIHQRQVLKETPPVIYPGNIQGRHRKETGEKGCYLVELSPSTCETQFVPLQAIQFSKLSVNATACSEIHQLEQEIQKACRHLVEDHPQMVDLSIVGDQKRLAAWEQEGLLEEVIEISNASMQSELHWCHIFRYRPEVDYSTIDPFLYEGDHFIGELVRQIDEASIQPLLKDLYKQKQARKYVETLSEEEAEQIKNEAQHILIKGLMEE</sequence>
<dbReference type="Gene3D" id="3.60.21.10">
    <property type="match status" value="1"/>
</dbReference>
<dbReference type="CDD" id="cd00840">
    <property type="entry name" value="MPP_Mre11_N"/>
    <property type="match status" value="1"/>
</dbReference>
<dbReference type="EMBL" id="BBXV01000057">
    <property type="protein sequence ID" value="GAQ19600.1"/>
    <property type="molecule type" value="Genomic_DNA"/>
</dbReference>
<dbReference type="Proteomes" id="UP000052946">
    <property type="component" value="Unassembled WGS sequence"/>
</dbReference>
<dbReference type="InterPro" id="IPR050535">
    <property type="entry name" value="DNA_Repair-Maintenance_Comp"/>
</dbReference>
<dbReference type="SUPFAM" id="SSF56300">
    <property type="entry name" value="Metallo-dependent phosphatases"/>
    <property type="match status" value="1"/>
</dbReference>
<dbReference type="RefSeq" id="WP_058951200.1">
    <property type="nucleotide sequence ID" value="NZ_BBXV01000057.1"/>
</dbReference>
<keyword evidence="1" id="KW-0378">Hydrolase</keyword>
<evidence type="ECO:0000256" key="1">
    <source>
        <dbReference type="ARBA" id="ARBA00022801"/>
    </source>
</evidence>
<feature type="domain" description="Calcineurin-like phosphoesterase" evidence="2">
    <location>
        <begin position="4"/>
        <end position="203"/>
    </location>
</feature>
<dbReference type="PANTHER" id="PTHR30337">
    <property type="entry name" value="COMPONENT OF ATP-DEPENDENT DSDNA EXONUCLEASE"/>
    <property type="match status" value="1"/>
</dbReference>
<dbReference type="InterPro" id="IPR029052">
    <property type="entry name" value="Metallo-depent_PP-like"/>
</dbReference>
<reference evidence="4" key="1">
    <citation type="submission" date="2015-07" db="EMBL/GenBank/DDBJ databases">
        <title>Draft Genome Sequence of Oceanobacillus picturae Heshi-B3 that Was Isolated from Fermented Rice Bran with Aging Salted Mackerel, Which Was Named Heshiko as Traditional Fermented Seafood in Japan.</title>
        <authorList>
            <person name="Akuzawa S."/>
            <person name="Nakagawa J."/>
            <person name="Kanekatsu T."/>
            <person name="Kanesaki Y."/>
            <person name="Suzuki T."/>
        </authorList>
    </citation>
    <scope>NUCLEOTIDE SEQUENCE [LARGE SCALE GENOMIC DNA]</scope>
    <source>
        <strain evidence="4">Heshi-B3</strain>
    </source>
</reference>
<gene>
    <name evidence="3" type="ORF">OPHB3_3583</name>
</gene>